<feature type="region of interest" description="Disordered" evidence="1">
    <location>
        <begin position="25"/>
        <end position="50"/>
    </location>
</feature>
<sequence length="50" mass="5412">MTEQYACVELLGLLQPVLAHDAWPDGGGGDLITVQNDRVEVDPARPAHRS</sequence>
<evidence type="ECO:0000313" key="2">
    <source>
        <dbReference type="EMBL" id="CAB4874503.1"/>
    </source>
</evidence>
<organism evidence="2">
    <name type="scientific">freshwater metagenome</name>
    <dbReference type="NCBI Taxonomy" id="449393"/>
    <lineage>
        <taxon>unclassified sequences</taxon>
        <taxon>metagenomes</taxon>
        <taxon>ecological metagenomes</taxon>
    </lineage>
</organism>
<protein>
    <submittedName>
        <fullName evidence="2">Unannotated protein</fullName>
    </submittedName>
</protein>
<dbReference type="EMBL" id="CAFBLR010000077">
    <property type="protein sequence ID" value="CAB4874503.1"/>
    <property type="molecule type" value="Genomic_DNA"/>
</dbReference>
<feature type="compositionally biased region" description="Basic and acidic residues" evidence="1">
    <location>
        <begin position="37"/>
        <end position="50"/>
    </location>
</feature>
<accession>A0A6J7E434</accession>
<gene>
    <name evidence="2" type="ORF">UFOPK3417_00923</name>
</gene>
<proteinExistence type="predicted"/>
<name>A0A6J7E434_9ZZZZ</name>
<evidence type="ECO:0000256" key="1">
    <source>
        <dbReference type="SAM" id="MobiDB-lite"/>
    </source>
</evidence>
<dbReference type="AlphaFoldDB" id="A0A6J7E434"/>
<reference evidence="2" key="1">
    <citation type="submission" date="2020-05" db="EMBL/GenBank/DDBJ databases">
        <authorList>
            <person name="Chiriac C."/>
            <person name="Salcher M."/>
            <person name="Ghai R."/>
            <person name="Kavagutti S V."/>
        </authorList>
    </citation>
    <scope>NUCLEOTIDE SEQUENCE</scope>
</reference>